<accession>A0A0C9V5S1</accession>
<keyword evidence="1" id="KW-0175">Coiled coil</keyword>
<organism evidence="3 4">
    <name type="scientific">Sphaerobolus stellatus (strain SS14)</name>
    <dbReference type="NCBI Taxonomy" id="990650"/>
    <lineage>
        <taxon>Eukaryota</taxon>
        <taxon>Fungi</taxon>
        <taxon>Dikarya</taxon>
        <taxon>Basidiomycota</taxon>
        <taxon>Agaricomycotina</taxon>
        <taxon>Agaricomycetes</taxon>
        <taxon>Phallomycetidae</taxon>
        <taxon>Geastrales</taxon>
        <taxon>Sphaerobolaceae</taxon>
        <taxon>Sphaerobolus</taxon>
    </lineage>
</organism>
<dbReference type="EMBL" id="KN837222">
    <property type="protein sequence ID" value="KIJ32751.1"/>
    <property type="molecule type" value="Genomic_DNA"/>
</dbReference>
<sequence length="240" mass="26355">MPSPSKNPPAGDKLKSACTAVAKDNSIMQYGKDQPPFEKICDKHSKADQGAAKAILPPRIGYHNENAGRYYQLCTVCSKRVFRTSKPDETQQTLIEAARVEEANELVAEKEEIAQRRKEIREQVKIYKKELEEKAGLGSKMKKKIAATADHAKALDCIPSSSSSSSCPAPRTLSSKLAASPLTPPRTPLMVKSSGSKHKRDTAKAEVIDLTVDDDDGPSMPKRRKMKHSKVEVDDVVIID</sequence>
<evidence type="ECO:0000256" key="1">
    <source>
        <dbReference type="SAM" id="Coils"/>
    </source>
</evidence>
<evidence type="ECO:0000256" key="2">
    <source>
        <dbReference type="SAM" id="MobiDB-lite"/>
    </source>
</evidence>
<dbReference type="Proteomes" id="UP000054279">
    <property type="component" value="Unassembled WGS sequence"/>
</dbReference>
<proteinExistence type="predicted"/>
<reference evidence="3 4" key="1">
    <citation type="submission" date="2014-06" db="EMBL/GenBank/DDBJ databases">
        <title>Evolutionary Origins and Diversification of the Mycorrhizal Mutualists.</title>
        <authorList>
            <consortium name="DOE Joint Genome Institute"/>
            <consortium name="Mycorrhizal Genomics Consortium"/>
            <person name="Kohler A."/>
            <person name="Kuo A."/>
            <person name="Nagy L.G."/>
            <person name="Floudas D."/>
            <person name="Copeland A."/>
            <person name="Barry K.W."/>
            <person name="Cichocki N."/>
            <person name="Veneault-Fourrey C."/>
            <person name="LaButti K."/>
            <person name="Lindquist E.A."/>
            <person name="Lipzen A."/>
            <person name="Lundell T."/>
            <person name="Morin E."/>
            <person name="Murat C."/>
            <person name="Riley R."/>
            <person name="Ohm R."/>
            <person name="Sun H."/>
            <person name="Tunlid A."/>
            <person name="Henrissat B."/>
            <person name="Grigoriev I.V."/>
            <person name="Hibbett D.S."/>
            <person name="Martin F."/>
        </authorList>
    </citation>
    <scope>NUCLEOTIDE SEQUENCE [LARGE SCALE GENOMIC DNA]</scope>
    <source>
        <strain evidence="3 4">SS14</strain>
    </source>
</reference>
<name>A0A0C9V5S1_SPHS4</name>
<keyword evidence="4" id="KW-1185">Reference proteome</keyword>
<evidence type="ECO:0000313" key="3">
    <source>
        <dbReference type="EMBL" id="KIJ32751.1"/>
    </source>
</evidence>
<protein>
    <submittedName>
        <fullName evidence="3">Uncharacterized protein</fullName>
    </submittedName>
</protein>
<feature type="coiled-coil region" evidence="1">
    <location>
        <begin position="103"/>
        <end position="137"/>
    </location>
</feature>
<evidence type="ECO:0000313" key="4">
    <source>
        <dbReference type="Proteomes" id="UP000054279"/>
    </source>
</evidence>
<gene>
    <name evidence="3" type="ORF">M422DRAFT_52711</name>
</gene>
<dbReference type="HOGENOM" id="CLU_1205414_0_0_1"/>
<feature type="region of interest" description="Disordered" evidence="2">
    <location>
        <begin position="157"/>
        <end position="233"/>
    </location>
</feature>
<dbReference type="AlphaFoldDB" id="A0A0C9V5S1"/>